<dbReference type="HAMAP" id="MF_00387">
    <property type="entry name" value="LpxA"/>
    <property type="match status" value="1"/>
</dbReference>
<dbReference type="SUPFAM" id="SSF51161">
    <property type="entry name" value="Trimeric LpxA-like enzymes"/>
    <property type="match status" value="1"/>
</dbReference>
<dbReference type="UniPathway" id="UPA00359">
    <property type="reaction ID" value="UER00477"/>
</dbReference>
<comment type="caution">
    <text evidence="10">The sequence shown here is derived from an EMBL/GenBank/DDBJ whole genome shotgun (WGS) entry which is preliminary data.</text>
</comment>
<dbReference type="InterPro" id="IPR018357">
    <property type="entry name" value="Hexapep_transf_CS"/>
</dbReference>
<dbReference type="NCBIfam" id="NF003657">
    <property type="entry name" value="PRK05289.1"/>
    <property type="match status" value="1"/>
</dbReference>
<protein>
    <recommendedName>
        <fullName evidence="8">Acyl-[acyl-carrier-protein]--UDP-N-acetylglucosamine O-acyltransferase</fullName>
        <shortName evidence="8">UDP-N-acetylglucosamine acyltransferase</shortName>
        <ecNumber evidence="8">2.3.1.129</ecNumber>
    </recommendedName>
</protein>
<evidence type="ECO:0000259" key="9">
    <source>
        <dbReference type="Pfam" id="PF13720"/>
    </source>
</evidence>
<evidence type="ECO:0000256" key="1">
    <source>
        <dbReference type="ARBA" id="ARBA00022490"/>
    </source>
</evidence>
<accession>A0A2G5K527</accession>
<dbReference type="PIRSF" id="PIRSF000456">
    <property type="entry name" value="UDP-GlcNAc_acltr"/>
    <property type="match status" value="1"/>
</dbReference>
<dbReference type="PANTHER" id="PTHR43480:SF1">
    <property type="entry name" value="ACYL-[ACYL-CARRIER-PROTEIN]--UDP-N-ACETYLGLUCOSAMINE O-ACYLTRANSFERASE, MITOCHONDRIAL-RELATED"/>
    <property type="match status" value="1"/>
</dbReference>
<evidence type="ECO:0000256" key="6">
    <source>
        <dbReference type="ARBA" id="ARBA00023098"/>
    </source>
</evidence>
<sequence length="267" mass="27798">MAIDPSAKIHPSAVIADGATIGANATIGPFCVVGEEVTLANDVELKSHVVVEGWTDVGEGTVIFPFASIGHIPQDLKFGGERTKLEIGARNRIREHVTMNPGTTGGGGLTKVGDDGLYMMSVHVGHDCIVGNNVILANNASLGGHCIIEDNVVIGALAGVHQFCRVGRGAMIGGLAAVVADVIPFGTVMGDRADLHGLNLTGLKRRGVSRAEISGLRAAFKELFATGGSLKERAAVMQGETDNPWVKEVVDFILSESSRSISTVNHG</sequence>
<dbReference type="CDD" id="cd03351">
    <property type="entry name" value="LbH_UDP-GlcNAc_AT"/>
    <property type="match status" value="1"/>
</dbReference>
<keyword evidence="1 8" id="KW-0963">Cytoplasm</keyword>
<dbReference type="Pfam" id="PF13720">
    <property type="entry name" value="Acetyltransf_11"/>
    <property type="match status" value="1"/>
</dbReference>
<dbReference type="Proteomes" id="UP000231516">
    <property type="component" value="Unassembled WGS sequence"/>
</dbReference>
<keyword evidence="4 8" id="KW-0808">Transferase</keyword>
<dbReference type="InterPro" id="IPR029098">
    <property type="entry name" value="Acetyltransf_C"/>
</dbReference>
<keyword evidence="6 8" id="KW-0443">Lipid metabolism</keyword>
<keyword evidence="11" id="KW-1185">Reference proteome</keyword>
<evidence type="ECO:0000256" key="4">
    <source>
        <dbReference type="ARBA" id="ARBA00022679"/>
    </source>
</evidence>
<dbReference type="NCBIfam" id="TIGR01852">
    <property type="entry name" value="lipid_A_lpxA"/>
    <property type="match status" value="1"/>
</dbReference>
<dbReference type="InterPro" id="IPR037157">
    <property type="entry name" value="Acetyltransf_C_sf"/>
</dbReference>
<dbReference type="Gene3D" id="2.160.10.10">
    <property type="entry name" value="Hexapeptide repeat proteins"/>
    <property type="match status" value="1"/>
</dbReference>
<evidence type="ECO:0000256" key="2">
    <source>
        <dbReference type="ARBA" id="ARBA00022516"/>
    </source>
</evidence>
<dbReference type="Gene3D" id="1.20.1180.10">
    <property type="entry name" value="Udp N-acetylglucosamine O-acyltransferase, C-terminal domain"/>
    <property type="match status" value="1"/>
</dbReference>
<dbReference type="EC" id="2.3.1.129" evidence="8"/>
<comment type="subunit">
    <text evidence="8">Homotrimer.</text>
</comment>
<gene>
    <name evidence="8" type="primary">lpxA</name>
    <name evidence="10" type="ORF">BFP76_05600</name>
</gene>
<evidence type="ECO:0000256" key="8">
    <source>
        <dbReference type="HAMAP-Rule" id="MF_00387"/>
    </source>
</evidence>
<proteinExistence type="inferred from homology"/>
<name>A0A2G5K527_9RHOB</name>
<evidence type="ECO:0000256" key="3">
    <source>
        <dbReference type="ARBA" id="ARBA00022556"/>
    </source>
</evidence>
<dbReference type="GO" id="GO:0008780">
    <property type="term" value="F:acyl-[acyl-carrier-protein]-UDP-N-acetylglucosamine O-acyltransferase activity"/>
    <property type="evidence" value="ECO:0007669"/>
    <property type="project" value="UniProtKB-UniRule"/>
</dbReference>
<reference evidence="10 11" key="1">
    <citation type="submission" date="2016-08" db="EMBL/GenBank/DDBJ databases">
        <title>Draft genome of Amylibacter sp. strain 4G11.</title>
        <authorList>
            <person name="Wong S.-K."/>
            <person name="Hamasaki K."/>
            <person name="Yoshizawa S."/>
        </authorList>
    </citation>
    <scope>NUCLEOTIDE SEQUENCE [LARGE SCALE GENOMIC DNA]</scope>
    <source>
        <strain evidence="10 11">4G11</strain>
    </source>
</reference>
<dbReference type="PANTHER" id="PTHR43480">
    <property type="entry name" value="ACYL-[ACYL-CARRIER-PROTEIN]--UDP-N-ACETYLGLUCOSAMINE O-ACYLTRANSFERASE"/>
    <property type="match status" value="1"/>
</dbReference>
<dbReference type="GO" id="GO:0009245">
    <property type="term" value="P:lipid A biosynthetic process"/>
    <property type="evidence" value="ECO:0007669"/>
    <property type="project" value="UniProtKB-UniRule"/>
</dbReference>
<organism evidence="10 11">
    <name type="scientific">Paramylibacter kogurei</name>
    <dbReference type="NCBI Taxonomy" id="1889778"/>
    <lineage>
        <taxon>Bacteria</taxon>
        <taxon>Pseudomonadati</taxon>
        <taxon>Pseudomonadota</taxon>
        <taxon>Alphaproteobacteria</taxon>
        <taxon>Rhodobacterales</taxon>
        <taxon>Paracoccaceae</taxon>
        <taxon>Paramylibacter</taxon>
    </lineage>
</organism>
<keyword evidence="5 8" id="KW-0677">Repeat</keyword>
<dbReference type="InterPro" id="IPR011004">
    <property type="entry name" value="Trimer_LpxA-like_sf"/>
</dbReference>
<evidence type="ECO:0000256" key="7">
    <source>
        <dbReference type="ARBA" id="ARBA00023315"/>
    </source>
</evidence>
<evidence type="ECO:0000256" key="5">
    <source>
        <dbReference type="ARBA" id="ARBA00022737"/>
    </source>
</evidence>
<evidence type="ECO:0000313" key="11">
    <source>
        <dbReference type="Proteomes" id="UP000231516"/>
    </source>
</evidence>
<dbReference type="GO" id="GO:0016020">
    <property type="term" value="C:membrane"/>
    <property type="evidence" value="ECO:0007669"/>
    <property type="project" value="GOC"/>
</dbReference>
<dbReference type="RefSeq" id="WP_099593210.1">
    <property type="nucleotide sequence ID" value="NZ_MDGM01000012.1"/>
</dbReference>
<dbReference type="PROSITE" id="PS00101">
    <property type="entry name" value="HEXAPEP_TRANSFERASES"/>
    <property type="match status" value="2"/>
</dbReference>
<keyword evidence="2 8" id="KW-0444">Lipid biosynthesis</keyword>
<keyword evidence="7 8" id="KW-0012">Acyltransferase</keyword>
<comment type="pathway">
    <text evidence="8">Glycolipid biosynthesis; lipid IV(A) biosynthesis; lipid IV(A) from (3R)-3-hydroxytetradecanoyl-[acyl-carrier-protein] and UDP-N-acetyl-alpha-D-glucosamine: step 1/6.</text>
</comment>
<dbReference type="GO" id="GO:0005737">
    <property type="term" value="C:cytoplasm"/>
    <property type="evidence" value="ECO:0007669"/>
    <property type="project" value="UniProtKB-SubCell"/>
</dbReference>
<keyword evidence="3 8" id="KW-0441">Lipid A biosynthesis</keyword>
<dbReference type="InterPro" id="IPR001451">
    <property type="entry name" value="Hexapep"/>
</dbReference>
<comment type="subcellular location">
    <subcellularLocation>
        <location evidence="8">Cytoplasm</location>
    </subcellularLocation>
</comment>
<dbReference type="OrthoDB" id="9807278at2"/>
<dbReference type="InterPro" id="IPR010137">
    <property type="entry name" value="Lipid_A_LpxA"/>
</dbReference>
<dbReference type="Pfam" id="PF00132">
    <property type="entry name" value="Hexapep"/>
    <property type="match status" value="1"/>
</dbReference>
<comment type="function">
    <text evidence="8">Involved in the biosynthesis of lipid A, a phosphorylated glycolipid that anchors the lipopolysaccharide to the outer membrane of the cell.</text>
</comment>
<comment type="catalytic activity">
    <reaction evidence="8">
        <text>a (3R)-hydroxyacyl-[ACP] + UDP-N-acetyl-alpha-D-glucosamine = a UDP-3-O-[(3R)-3-hydroxyacyl]-N-acetyl-alpha-D-glucosamine + holo-[ACP]</text>
        <dbReference type="Rhea" id="RHEA:67812"/>
        <dbReference type="Rhea" id="RHEA-COMP:9685"/>
        <dbReference type="Rhea" id="RHEA-COMP:9945"/>
        <dbReference type="ChEBI" id="CHEBI:57705"/>
        <dbReference type="ChEBI" id="CHEBI:64479"/>
        <dbReference type="ChEBI" id="CHEBI:78827"/>
        <dbReference type="ChEBI" id="CHEBI:173225"/>
        <dbReference type="EC" id="2.3.1.129"/>
    </reaction>
</comment>
<feature type="domain" description="UDP N-acetylglucosamine O-acyltransferase C-terminal" evidence="9">
    <location>
        <begin position="181"/>
        <end position="261"/>
    </location>
</feature>
<dbReference type="AlphaFoldDB" id="A0A2G5K527"/>
<dbReference type="EMBL" id="MDGM01000012">
    <property type="protein sequence ID" value="PIB24657.1"/>
    <property type="molecule type" value="Genomic_DNA"/>
</dbReference>
<comment type="similarity">
    <text evidence="8">Belongs to the transferase hexapeptide repeat family. LpxA subfamily.</text>
</comment>
<evidence type="ECO:0000313" key="10">
    <source>
        <dbReference type="EMBL" id="PIB24657.1"/>
    </source>
</evidence>